<keyword evidence="1" id="KW-0413">Isomerase</keyword>
<dbReference type="Pfam" id="PF05025">
    <property type="entry name" value="RbsD_FucU"/>
    <property type="match status" value="1"/>
</dbReference>
<reference evidence="1 2" key="1">
    <citation type="submission" date="2021-05" db="EMBL/GenBank/DDBJ databases">
        <title>Phylogenetic classification of ten novel species belonging to the genus Bifidobacterium comprising B. colchicus sp. nov., B. abeli sp. nov., B. bicoloris sp. nov., B. guerezis sp. nov., B. rosaliae sp. nov., B. santillanensis sp. nov., B. argentati sp. nov., B. amazzoni sp. nov., B. pluviali sp. nov., and B. pinnaculum sp. nov.</title>
        <authorList>
            <person name="Lugli G.A."/>
            <person name="Ruiz Garcia L."/>
            <person name="Margolles A."/>
            <person name="Ventura M."/>
        </authorList>
    </citation>
    <scope>NUCLEOTIDE SEQUENCE [LARGE SCALE GENOMIC DNA]</scope>
    <source>
        <strain evidence="1 2">82T10</strain>
    </source>
</reference>
<dbReference type="Proteomes" id="UP000700815">
    <property type="component" value="Unassembled WGS sequence"/>
</dbReference>
<organism evidence="1 2">
    <name type="scientific">Bifidobacterium miconis</name>
    <dbReference type="NCBI Taxonomy" id="2834435"/>
    <lineage>
        <taxon>Bacteria</taxon>
        <taxon>Bacillati</taxon>
        <taxon>Actinomycetota</taxon>
        <taxon>Actinomycetes</taxon>
        <taxon>Bifidobacteriales</taxon>
        <taxon>Bifidobacteriaceae</taxon>
        <taxon>Bifidobacterium</taxon>
    </lineage>
</organism>
<dbReference type="InterPro" id="IPR007721">
    <property type="entry name" value="RbsD_FucU"/>
</dbReference>
<dbReference type="RefSeq" id="WP_219058018.1">
    <property type="nucleotide sequence ID" value="NZ_JAHBBH010000005.1"/>
</dbReference>
<keyword evidence="2" id="KW-1185">Reference proteome</keyword>
<proteinExistence type="predicted"/>
<name>A0ABS6WDW7_9BIFI</name>
<dbReference type="EMBL" id="JAHBBH010000005">
    <property type="protein sequence ID" value="MBW3091915.1"/>
    <property type="molecule type" value="Genomic_DNA"/>
</dbReference>
<evidence type="ECO:0000313" key="1">
    <source>
        <dbReference type="EMBL" id="MBW3091915.1"/>
    </source>
</evidence>
<sequence>MLLGIPPIISPELLKVLCEMGHGDRLVIADGNFPVESVGRDAIVVRCDGHGVPELLEAVLALMPLDQYVDRPVTLMGVVPGDPVATPIWDDYRRIVGAHDERGADAFGTVGRFDFYERAKSAYAIIATSERAQYANVMLAKGVIRAD</sequence>
<dbReference type="InterPro" id="IPR050443">
    <property type="entry name" value="RbsD/FucU_mutarotase"/>
</dbReference>
<dbReference type="PANTHER" id="PTHR31690">
    <property type="entry name" value="FUCOSE MUTAROTASE"/>
    <property type="match status" value="1"/>
</dbReference>
<gene>
    <name evidence="1" type="ORF">KIH79_02890</name>
</gene>
<protein>
    <submittedName>
        <fullName evidence="1">Fucose isomerase</fullName>
    </submittedName>
</protein>
<dbReference type="PANTHER" id="PTHR31690:SF4">
    <property type="entry name" value="FUCOSE MUTAROTASE"/>
    <property type="match status" value="1"/>
</dbReference>
<dbReference type="GO" id="GO:0016853">
    <property type="term" value="F:isomerase activity"/>
    <property type="evidence" value="ECO:0007669"/>
    <property type="project" value="UniProtKB-KW"/>
</dbReference>
<accession>A0ABS6WDW7</accession>
<evidence type="ECO:0000313" key="2">
    <source>
        <dbReference type="Proteomes" id="UP000700815"/>
    </source>
</evidence>
<comment type="caution">
    <text evidence="1">The sequence shown here is derived from an EMBL/GenBank/DDBJ whole genome shotgun (WGS) entry which is preliminary data.</text>
</comment>